<dbReference type="EMBL" id="JAAGME010000919">
    <property type="protein sequence ID" value="NEB69822.1"/>
    <property type="molecule type" value="Genomic_DNA"/>
</dbReference>
<evidence type="ECO:0000313" key="2">
    <source>
        <dbReference type="Proteomes" id="UP000471648"/>
    </source>
</evidence>
<proteinExistence type="predicted"/>
<accession>A0A6N9VED0</accession>
<evidence type="ECO:0000313" key="1">
    <source>
        <dbReference type="EMBL" id="NEB69822.1"/>
    </source>
</evidence>
<protein>
    <submittedName>
        <fullName evidence="1">GNAT family N-acetyltransferase</fullName>
    </submittedName>
</protein>
<comment type="caution">
    <text evidence="1">The sequence shown here is derived from an EMBL/GenBank/DDBJ whole genome shotgun (WGS) entry which is preliminary data.</text>
</comment>
<name>A0A6N9VED0_STRMI</name>
<dbReference type="AlphaFoldDB" id="A0A6N9VED0"/>
<feature type="non-terminal residue" evidence="1">
    <location>
        <position position="88"/>
    </location>
</feature>
<dbReference type="GO" id="GO:0016740">
    <property type="term" value="F:transferase activity"/>
    <property type="evidence" value="ECO:0007669"/>
    <property type="project" value="UniProtKB-KW"/>
</dbReference>
<reference evidence="1 2" key="1">
    <citation type="submission" date="2020-01" db="EMBL/GenBank/DDBJ databases">
        <title>Insect and environment-associated Actinomycetes.</title>
        <authorList>
            <person name="Currrie C."/>
            <person name="Chevrette M."/>
            <person name="Carlson C."/>
            <person name="Stubbendieck R."/>
            <person name="Wendt-Pienkowski E."/>
        </authorList>
    </citation>
    <scope>NUCLEOTIDE SEQUENCE [LARGE SCALE GENOMIC DNA]</scope>
    <source>
        <strain evidence="1 2">SID14438</strain>
    </source>
</reference>
<organism evidence="1 2">
    <name type="scientific">Streptomyces microflavus</name>
    <name type="common">Streptomyces lipmanii</name>
    <dbReference type="NCBI Taxonomy" id="1919"/>
    <lineage>
        <taxon>Bacteria</taxon>
        <taxon>Bacillati</taxon>
        <taxon>Actinomycetota</taxon>
        <taxon>Actinomycetes</taxon>
        <taxon>Kitasatosporales</taxon>
        <taxon>Streptomycetaceae</taxon>
        <taxon>Streptomyces</taxon>
    </lineage>
</organism>
<keyword evidence="1" id="KW-0808">Transferase</keyword>
<gene>
    <name evidence="1" type="ORF">G3I39_22620</name>
</gene>
<sequence>MPQLIEPSPALHASWLAARAEWEALGTEDGAGRHLVPEQGLDTAEGFRLWTEALREQETNPVGGYVPATHRWIVEDGVFLGAIDLRHR</sequence>
<dbReference type="Proteomes" id="UP000471648">
    <property type="component" value="Unassembled WGS sequence"/>
</dbReference>
<dbReference type="RefSeq" id="WP_422641019.1">
    <property type="nucleotide sequence ID" value="NZ_JAAGME010000919.1"/>
</dbReference>